<protein>
    <submittedName>
        <fullName evidence="2">Phage tail tape measure protein</fullName>
    </submittedName>
</protein>
<proteinExistence type="predicted"/>
<keyword evidence="1" id="KW-1133">Transmembrane helix</keyword>
<evidence type="ECO:0000313" key="2">
    <source>
        <dbReference type="EMBL" id="NGL84159.1"/>
    </source>
</evidence>
<name>A0A6M1KN62_9STRE</name>
<sequence length="692" mass="73793">MEIFKLFGSIGLKNKKANQAIDETTGKAKESSGKIASTFKKLAGILGTLFAGKVLFDFGKSVVEAAATAKAIDSQFSQVFGDIEKTAQEKLNAVAKEVGALPNRIKPAFNQIASFAKVTGMSAEESLDFTARATAAAADSAAFYDKSLEETTDTLKSYLKGNYEVADNLGILSTETTRNAAATEMFGSKFKDLSGLQQQQVLLKMYEDANKVSGAMGQAARESDGFENVMGNLKQAWTDFKVLVGGPLLQPVIQGLQSAVTWIQNTQVWLDKLKTKLEENGALKSFKAGFENARDVVSGLIEIVGQFISSLFGISSSKGDIDTVASLFQSLGGTIEDITGYAKGFVDWFKDGGTSVDIFKSAIAGLTGVWVGYKVVVGIINGIEAARNLILGVSNGLMVARFVQTGALTAAEGAHAAATVAGTGAMAAFNAVMAVNPIMLVVMALAALTAGLVWFFTQTETGKKIWQDFTSWLGSTWNSLSESGKQIFDKIGKIISETWESAKNKTAQVWDGITSTISEKIEAAKNVVKSTIDKIKNLFNFEWSLPPIKLPHFKVSGGKAPWGFMGKGSLPSVGVEWYAKGGIMTAPTLFGMNGNNAMVGGEAGPEAVLPLNKNTLGQIGEGIHSATDSDVGSSVIVELLAEVIDLLRLLVDKDPDFYLDGDSIVAKTWSKTRDKIELATSRNRRLRGDVNV</sequence>
<gene>
    <name evidence="2" type="ORF">G5B50_05155</name>
</gene>
<dbReference type="EMBL" id="JAAKFZ010000010">
    <property type="protein sequence ID" value="NGL84159.1"/>
    <property type="molecule type" value="Genomic_DNA"/>
</dbReference>
<keyword evidence="1" id="KW-0812">Transmembrane</keyword>
<comment type="caution">
    <text evidence="2">The sequence shown here is derived from an EMBL/GenBank/DDBJ whole genome shotgun (WGS) entry which is preliminary data.</text>
</comment>
<feature type="transmembrane region" description="Helical" evidence="1">
    <location>
        <begin position="438"/>
        <end position="457"/>
    </location>
</feature>
<dbReference type="Gene3D" id="1.20.120.20">
    <property type="entry name" value="Apolipoprotein"/>
    <property type="match status" value="1"/>
</dbReference>
<evidence type="ECO:0000313" key="3">
    <source>
        <dbReference type="Proteomes" id="UP000479499"/>
    </source>
</evidence>
<dbReference type="RefSeq" id="WP_164336037.1">
    <property type="nucleotide sequence ID" value="NZ_JAAKFZ010000010.1"/>
</dbReference>
<accession>A0A6M1KN62</accession>
<keyword evidence="1" id="KW-0472">Membrane</keyword>
<organism evidence="2 3">
    <name type="scientific">Streptococcus equi subsp. ruminatorum</name>
    <dbReference type="NCBI Taxonomy" id="254358"/>
    <lineage>
        <taxon>Bacteria</taxon>
        <taxon>Bacillati</taxon>
        <taxon>Bacillota</taxon>
        <taxon>Bacilli</taxon>
        <taxon>Lactobacillales</taxon>
        <taxon>Streptococcaceae</taxon>
        <taxon>Streptococcus</taxon>
    </lineage>
</organism>
<dbReference type="Proteomes" id="UP000479499">
    <property type="component" value="Unassembled WGS sequence"/>
</dbReference>
<reference evidence="2 3" key="1">
    <citation type="submission" date="2020-02" db="EMBL/GenBank/DDBJ databases">
        <title>M-like protein SrM is not crucial to the virulence of a novel isolate of Streptococcus equi subsp. ruminatorum from Macaca mulatta.</title>
        <authorList>
            <person name="Guo G."/>
            <person name="Cheng L."/>
            <person name="Zhang W."/>
        </authorList>
    </citation>
    <scope>NUCLEOTIDE SEQUENCE [LARGE SCALE GENOMIC DNA]</scope>
    <source>
        <strain evidence="2 3">FJ1804</strain>
    </source>
</reference>
<evidence type="ECO:0000256" key="1">
    <source>
        <dbReference type="SAM" id="Phobius"/>
    </source>
</evidence>
<dbReference type="AlphaFoldDB" id="A0A6M1KN62"/>